<name>U3PCV3_LEIXC</name>
<dbReference type="Proteomes" id="UP000016743">
    <property type="component" value="Chromosome"/>
</dbReference>
<dbReference type="STRING" id="1389489.O159_27040"/>
<sequence>MIASTGVTDAMSTTPENASDPSAATPTPNSAVATSEPSTIAAKTTPTASPAPTICGTPCAMSVEKET</sequence>
<reference evidence="2 3" key="1">
    <citation type="journal article" date="2013" name="Genome Announc.">
        <title>Complete Genome Sequence of Leifsonia xyli subsp. cynodontis Strain DSM46306, a Gram-Positive Bacterial Pathogen of Grasses.</title>
        <authorList>
            <person name="Monteiro-Vitorello C.B."/>
            <person name="Zerillo M.M."/>
            <person name="Van Sluys M.A."/>
            <person name="Camargo L.E."/>
            <person name="Kitajima J.P."/>
        </authorList>
    </citation>
    <scope>NUCLEOTIDE SEQUENCE [LARGE SCALE GENOMIC DNA]</scope>
    <source>
        <strain evidence="2 3">DSM 46306</strain>
    </source>
</reference>
<evidence type="ECO:0000256" key="1">
    <source>
        <dbReference type="SAM" id="MobiDB-lite"/>
    </source>
</evidence>
<protein>
    <submittedName>
        <fullName evidence="2">Uncharacterized protein</fullName>
    </submittedName>
</protein>
<proteinExistence type="predicted"/>
<dbReference type="EMBL" id="CP006734">
    <property type="protein sequence ID" value="AGW42602.1"/>
    <property type="molecule type" value="Genomic_DNA"/>
</dbReference>
<dbReference type="KEGG" id="lxy:O159_27040"/>
<evidence type="ECO:0000313" key="3">
    <source>
        <dbReference type="Proteomes" id="UP000016743"/>
    </source>
</evidence>
<evidence type="ECO:0000313" key="2">
    <source>
        <dbReference type="EMBL" id="AGW42602.1"/>
    </source>
</evidence>
<feature type="compositionally biased region" description="Polar residues" evidence="1">
    <location>
        <begin position="1"/>
        <end position="36"/>
    </location>
</feature>
<dbReference type="HOGENOM" id="CLU_2807187_0_0_11"/>
<gene>
    <name evidence="2" type="ORF">O159_27040</name>
</gene>
<keyword evidence="3" id="KW-1185">Reference proteome</keyword>
<feature type="region of interest" description="Disordered" evidence="1">
    <location>
        <begin position="1"/>
        <end position="67"/>
    </location>
</feature>
<accession>U3PCV3</accession>
<organism evidence="2 3">
    <name type="scientific">Leifsonia xyli subsp. cynodontis DSM 46306</name>
    <dbReference type="NCBI Taxonomy" id="1389489"/>
    <lineage>
        <taxon>Bacteria</taxon>
        <taxon>Bacillati</taxon>
        <taxon>Actinomycetota</taxon>
        <taxon>Actinomycetes</taxon>
        <taxon>Micrococcales</taxon>
        <taxon>Microbacteriaceae</taxon>
        <taxon>Leifsonia</taxon>
    </lineage>
</organism>
<feature type="compositionally biased region" description="Low complexity" evidence="1">
    <location>
        <begin position="37"/>
        <end position="54"/>
    </location>
</feature>
<dbReference type="AlphaFoldDB" id="U3PCV3"/>